<comment type="caution">
    <text evidence="1">The sequence shown here is derived from an EMBL/GenBank/DDBJ whole genome shotgun (WGS) entry which is preliminary data.</text>
</comment>
<dbReference type="Proteomes" id="UP000814140">
    <property type="component" value="Unassembled WGS sequence"/>
</dbReference>
<gene>
    <name evidence="1" type="ORF">BV25DRAFT_548788</name>
</gene>
<protein>
    <submittedName>
        <fullName evidence="1">Uncharacterized protein</fullName>
    </submittedName>
</protein>
<keyword evidence="2" id="KW-1185">Reference proteome</keyword>
<dbReference type="EMBL" id="MU277188">
    <property type="protein sequence ID" value="KAI0068278.1"/>
    <property type="molecule type" value="Genomic_DNA"/>
</dbReference>
<evidence type="ECO:0000313" key="1">
    <source>
        <dbReference type="EMBL" id="KAI0068278.1"/>
    </source>
</evidence>
<evidence type="ECO:0000313" key="2">
    <source>
        <dbReference type="Proteomes" id="UP000814140"/>
    </source>
</evidence>
<reference evidence="1" key="2">
    <citation type="journal article" date="2022" name="New Phytol.">
        <title>Evolutionary transition to the ectomycorrhizal habit in the genomes of a hyperdiverse lineage of mushroom-forming fungi.</title>
        <authorList>
            <person name="Looney B."/>
            <person name="Miyauchi S."/>
            <person name="Morin E."/>
            <person name="Drula E."/>
            <person name="Courty P.E."/>
            <person name="Kohler A."/>
            <person name="Kuo A."/>
            <person name="LaButti K."/>
            <person name="Pangilinan J."/>
            <person name="Lipzen A."/>
            <person name="Riley R."/>
            <person name="Andreopoulos W."/>
            <person name="He G."/>
            <person name="Johnson J."/>
            <person name="Nolan M."/>
            <person name="Tritt A."/>
            <person name="Barry K.W."/>
            <person name="Grigoriev I.V."/>
            <person name="Nagy L.G."/>
            <person name="Hibbett D."/>
            <person name="Henrissat B."/>
            <person name="Matheny P.B."/>
            <person name="Labbe J."/>
            <person name="Martin F.M."/>
        </authorList>
    </citation>
    <scope>NUCLEOTIDE SEQUENCE</scope>
    <source>
        <strain evidence="1">HHB10654</strain>
    </source>
</reference>
<accession>A0ACB8TIK0</accession>
<reference evidence="1" key="1">
    <citation type="submission" date="2021-03" db="EMBL/GenBank/DDBJ databases">
        <authorList>
            <consortium name="DOE Joint Genome Institute"/>
            <person name="Ahrendt S."/>
            <person name="Looney B.P."/>
            <person name="Miyauchi S."/>
            <person name="Morin E."/>
            <person name="Drula E."/>
            <person name="Courty P.E."/>
            <person name="Chicoki N."/>
            <person name="Fauchery L."/>
            <person name="Kohler A."/>
            <person name="Kuo A."/>
            <person name="Labutti K."/>
            <person name="Pangilinan J."/>
            <person name="Lipzen A."/>
            <person name="Riley R."/>
            <person name="Andreopoulos W."/>
            <person name="He G."/>
            <person name="Johnson J."/>
            <person name="Barry K.W."/>
            <person name="Grigoriev I.V."/>
            <person name="Nagy L."/>
            <person name="Hibbett D."/>
            <person name="Henrissat B."/>
            <person name="Matheny P.B."/>
            <person name="Labbe J."/>
            <person name="Martin F."/>
        </authorList>
    </citation>
    <scope>NUCLEOTIDE SEQUENCE</scope>
    <source>
        <strain evidence="1">HHB10654</strain>
    </source>
</reference>
<name>A0ACB8TIK0_9AGAM</name>
<sequence>MSQESVLLAPSPPPAIHQSRLQPPQDIWSDVQEAFEDDAAAHEIEEVENRESEDITLKAQNFASAGVDKTTDVPVLDTTLDGPSPPPDSPTGRTYDSVSMQSLPTVQVTEPQSPGPQPQSANLASFSGSSLDDVSGSTGRSVWSTAGTAAPPSLGRRSRPRSAVDSRSPNRLSGFFSNLIHRREPSMLPPSPSVSTPRDRGTSPTPEDSTVPSRASSPVPPPRAGTPPPSLPPPTLQELGLSLSVLTNNLSPSHFSTPPASGAFLAPHYLLLCHAQGLDVLPLVSPPAPQPYALIRRVSFKSVVVMEHRGVLVAIAGRRDGVRVYALEEVKKAVEWRLEVEVRRERERARREEAKKSLMIRDSPTIDMLALETYAPLSASGKAKPIRRSPSAGAAYSPPPRNPVPKRSKTPPQTPPQPPHLPPALAQVPSGPPPSYRSPSPPRRLISQQSTISLNQARARSSSVSDVLSGTISRRVTDAAIVGRERESERSGDSKTDWLEAHESSDDEAINVVAAGASGSEALDERTSAMAAAASPNILPRIETSPLSPRSPRPLSTATMTSPATRRPRPADLDLSVTRTMSNSRTVVAPPSPTPTLVTLRQALASSPPSGSVPTLASLDSRLPVPPTPDADADGTEDEHGETTTPTNERVSFAQMLQESRLPELPPPGTRREQQAILITESHPVATGEEDVPSSPVSSNAPSHRTRQSQETQVSRRSRRRWSVLEGIFTAGSGPGSSNLPSQPEHPPLPPLPDIPSSASQLPQMRERRTAPISRTASSTFQNPPASQPPEPRSTRPPPPQSQPPSERATQQPAPSHSRFLSRIIGSAFARRSEDHPEALQQRVEQVDGGRRGMPGTPAPHTPAPKLEYVKLPGTKNSLMIKAVETSKKSFLAILCGESGEKVELFAGTYRTALGLSRTFILPDSPRSLELQLQGDDLVEVFLVFSQNVFGLEPATVRVREVRLGRAERRAARRRARELQTEDAQQSGAELDAIPPTEETTRVNVSVGLAPATSPPVTPDAAATGPGAATSTSQVTTGRVSVGDSPSLAPKPDDVMVVATAQMGPYTTFQQLSFSPLFPLASIADDYVIPPTYRDFLQYRTEHEPDVTGNGDVDLSQVQFSPPGLPLPPSAPPSKWFYRDPKGVIHGPWKSSLMQAWYRDGLLPPDLPVRREEDADYVLLRDLRQQCVDPTQPFGTSPPRPLPGEVAPIPQGTGKPLLSPISLLTQSRIFGPPALFFSSRGGHSTAIVDGRGRSVLKDRFLWSQDDADDNTFVSGRLGDVKRLEAFDVQDRSVLVAMRQGGFEAVDLGDALLRPADSSRSVLPHFTTTAAQVNRRGPYTWRIGMPVSTPSSGLTALLPLKSHSHRLTTPAKKLSTGPGKSPARMEFSGGEVDSEHTRDEVIFLGRKDDSVYICERNGGAFRILRLCPVGSS</sequence>
<organism evidence="1 2">
    <name type="scientific">Artomyces pyxidatus</name>
    <dbReference type="NCBI Taxonomy" id="48021"/>
    <lineage>
        <taxon>Eukaryota</taxon>
        <taxon>Fungi</taxon>
        <taxon>Dikarya</taxon>
        <taxon>Basidiomycota</taxon>
        <taxon>Agaricomycotina</taxon>
        <taxon>Agaricomycetes</taxon>
        <taxon>Russulales</taxon>
        <taxon>Auriscalpiaceae</taxon>
        <taxon>Artomyces</taxon>
    </lineage>
</organism>
<proteinExistence type="predicted"/>